<dbReference type="AlphaFoldDB" id="A0AAP2E4V3"/>
<comment type="subcellular location">
    <subcellularLocation>
        <location evidence="7">Cell membrane</location>
        <topology evidence="7">Multi-pass membrane protein</topology>
    </subcellularLocation>
</comment>
<evidence type="ECO:0000256" key="3">
    <source>
        <dbReference type="ARBA" id="ARBA00022679"/>
    </source>
</evidence>
<dbReference type="Proteomes" id="UP001319080">
    <property type="component" value="Unassembled WGS sequence"/>
</dbReference>
<gene>
    <name evidence="7 8" type="primary">lgt</name>
    <name evidence="8" type="ORF">KK062_26685</name>
</gene>
<dbReference type="NCBIfam" id="TIGR00544">
    <property type="entry name" value="lgt"/>
    <property type="match status" value="1"/>
</dbReference>
<dbReference type="PANTHER" id="PTHR30589">
    <property type="entry name" value="PROLIPOPROTEIN DIACYLGLYCERYL TRANSFERASE"/>
    <property type="match status" value="1"/>
</dbReference>
<evidence type="ECO:0000256" key="2">
    <source>
        <dbReference type="ARBA" id="ARBA00022475"/>
    </source>
</evidence>
<keyword evidence="2 7" id="KW-1003">Cell membrane</keyword>
<keyword evidence="6 7" id="KW-0472">Membrane</keyword>
<feature type="transmembrane region" description="Helical" evidence="7">
    <location>
        <begin position="210"/>
        <end position="226"/>
    </location>
</feature>
<organism evidence="8 9">
    <name type="scientific">Dawidia cretensis</name>
    <dbReference type="NCBI Taxonomy" id="2782350"/>
    <lineage>
        <taxon>Bacteria</taxon>
        <taxon>Pseudomonadati</taxon>
        <taxon>Bacteroidota</taxon>
        <taxon>Cytophagia</taxon>
        <taxon>Cytophagales</taxon>
        <taxon>Chryseotaleaceae</taxon>
        <taxon>Dawidia</taxon>
    </lineage>
</organism>
<evidence type="ECO:0000256" key="5">
    <source>
        <dbReference type="ARBA" id="ARBA00022989"/>
    </source>
</evidence>
<keyword evidence="9" id="KW-1185">Reference proteome</keyword>
<dbReference type="PANTHER" id="PTHR30589:SF0">
    <property type="entry name" value="PHOSPHATIDYLGLYCEROL--PROLIPOPROTEIN DIACYLGLYCERYL TRANSFERASE"/>
    <property type="match status" value="1"/>
</dbReference>
<sequence>MSSYVIWDIDPRISAGVEFLRWYGFCWAIGMMLGYQVMLKIYKLEAHAQSGLDNLTIYIVLGVIIGARLGHILFYDPIYYLNNPIEILPIRIKPKFEFIGFTGLASHGGVLGALSTVYLYSKKHKKDFLWTLDRLTIAGSLLGCFIRLGNLMNSEIIGIPAQAPWAFVFIRIDQVPRHPAQLYEALFYLTISLILFLLWKSGKTQNHKGFLFGLGLSLIFAQRFLLEFLKENQKAFEQNWPLNMGQILSLPFVIIGICIMVWSFKKSTSQT</sequence>
<reference evidence="8 9" key="1">
    <citation type="submission" date="2021-05" db="EMBL/GenBank/DDBJ databases">
        <title>A Polyphasic approach of four new species of the genus Ohtaekwangia: Ohtaekwangia histidinii sp. nov., Ohtaekwangia cretensis sp. nov., Ohtaekwangia indiensis sp. nov., Ohtaekwangia reichenbachii sp. nov. from diverse environment.</title>
        <authorList>
            <person name="Octaviana S."/>
        </authorList>
    </citation>
    <scope>NUCLEOTIDE SEQUENCE [LARGE SCALE GENOMIC DNA]</scope>
    <source>
        <strain evidence="8 9">PWU5</strain>
    </source>
</reference>
<accession>A0AAP2E4V3</accession>
<dbReference type="GO" id="GO:0042158">
    <property type="term" value="P:lipoprotein biosynthetic process"/>
    <property type="evidence" value="ECO:0007669"/>
    <property type="project" value="UniProtKB-UniRule"/>
</dbReference>
<keyword evidence="4 7" id="KW-0812">Transmembrane</keyword>
<keyword evidence="3 7" id="KW-0808">Transferase</keyword>
<dbReference type="HAMAP" id="MF_01147">
    <property type="entry name" value="Lgt"/>
    <property type="match status" value="1"/>
</dbReference>
<comment type="function">
    <text evidence="7">Catalyzes the transfer of the diacylglyceryl group from phosphatidylglycerol to the sulfhydryl group of the N-terminal cysteine of a prolipoprotein, the first step in the formation of mature lipoproteins.</text>
</comment>
<evidence type="ECO:0000256" key="4">
    <source>
        <dbReference type="ARBA" id="ARBA00022692"/>
    </source>
</evidence>
<proteinExistence type="inferred from homology"/>
<dbReference type="InterPro" id="IPR001640">
    <property type="entry name" value="Lgt"/>
</dbReference>
<feature type="transmembrane region" description="Helical" evidence="7">
    <location>
        <begin position="246"/>
        <end position="264"/>
    </location>
</feature>
<dbReference type="EC" id="2.5.1.145" evidence="7"/>
<protein>
    <recommendedName>
        <fullName evidence="7">Phosphatidylglycerol--prolipoprotein diacylglyceryl transferase</fullName>
        <ecNumber evidence="7">2.5.1.145</ecNumber>
    </recommendedName>
</protein>
<keyword evidence="5 7" id="KW-1133">Transmembrane helix</keyword>
<dbReference type="RefSeq" id="WP_262899324.1">
    <property type="nucleotide sequence ID" value="NZ_JAHESE010000042.1"/>
</dbReference>
<dbReference type="GO" id="GO:0008961">
    <property type="term" value="F:phosphatidylglycerol-prolipoprotein diacylglyceryl transferase activity"/>
    <property type="evidence" value="ECO:0007669"/>
    <property type="project" value="UniProtKB-UniRule"/>
</dbReference>
<feature type="binding site" evidence="7">
    <location>
        <position position="147"/>
    </location>
    <ligand>
        <name>a 1,2-diacyl-sn-glycero-3-phospho-(1'-sn-glycerol)</name>
        <dbReference type="ChEBI" id="CHEBI:64716"/>
    </ligand>
</feature>
<comment type="similarity">
    <text evidence="1 7">Belongs to the Lgt family.</text>
</comment>
<evidence type="ECO:0000313" key="8">
    <source>
        <dbReference type="EMBL" id="MBT1711857.1"/>
    </source>
</evidence>
<comment type="caution">
    <text evidence="8">The sequence shown here is derived from an EMBL/GenBank/DDBJ whole genome shotgun (WGS) entry which is preliminary data.</text>
</comment>
<comment type="catalytic activity">
    <reaction evidence="7">
        <text>L-cysteinyl-[prolipoprotein] + a 1,2-diacyl-sn-glycero-3-phospho-(1'-sn-glycerol) = an S-1,2-diacyl-sn-glyceryl-L-cysteinyl-[prolipoprotein] + sn-glycerol 1-phosphate + H(+)</text>
        <dbReference type="Rhea" id="RHEA:56712"/>
        <dbReference type="Rhea" id="RHEA-COMP:14679"/>
        <dbReference type="Rhea" id="RHEA-COMP:14680"/>
        <dbReference type="ChEBI" id="CHEBI:15378"/>
        <dbReference type="ChEBI" id="CHEBI:29950"/>
        <dbReference type="ChEBI" id="CHEBI:57685"/>
        <dbReference type="ChEBI" id="CHEBI:64716"/>
        <dbReference type="ChEBI" id="CHEBI:140658"/>
        <dbReference type="EC" id="2.5.1.145"/>
    </reaction>
</comment>
<evidence type="ECO:0000313" key="9">
    <source>
        <dbReference type="Proteomes" id="UP001319080"/>
    </source>
</evidence>
<evidence type="ECO:0000256" key="1">
    <source>
        <dbReference type="ARBA" id="ARBA00007150"/>
    </source>
</evidence>
<dbReference type="Pfam" id="PF01790">
    <property type="entry name" value="LGT"/>
    <property type="match status" value="1"/>
</dbReference>
<name>A0AAP2E4V3_9BACT</name>
<feature type="transmembrane region" description="Helical" evidence="7">
    <location>
        <begin position="54"/>
        <end position="74"/>
    </location>
</feature>
<comment type="pathway">
    <text evidence="7">Protein modification; lipoprotein biosynthesis (diacylglyceryl transfer).</text>
</comment>
<feature type="transmembrane region" description="Helical" evidence="7">
    <location>
        <begin position="20"/>
        <end position="42"/>
    </location>
</feature>
<evidence type="ECO:0000256" key="7">
    <source>
        <dbReference type="HAMAP-Rule" id="MF_01147"/>
    </source>
</evidence>
<dbReference type="EMBL" id="JAHESE010000042">
    <property type="protein sequence ID" value="MBT1711857.1"/>
    <property type="molecule type" value="Genomic_DNA"/>
</dbReference>
<evidence type="ECO:0000256" key="6">
    <source>
        <dbReference type="ARBA" id="ARBA00023136"/>
    </source>
</evidence>
<dbReference type="GO" id="GO:0005886">
    <property type="term" value="C:plasma membrane"/>
    <property type="evidence" value="ECO:0007669"/>
    <property type="project" value="UniProtKB-SubCell"/>
</dbReference>
<feature type="transmembrane region" description="Helical" evidence="7">
    <location>
        <begin position="180"/>
        <end position="198"/>
    </location>
</feature>
<feature type="transmembrane region" description="Helical" evidence="7">
    <location>
        <begin position="98"/>
        <end position="121"/>
    </location>
</feature>